<dbReference type="RefSeq" id="WP_145259984.1">
    <property type="nucleotide sequence ID" value="NZ_CP036279.1"/>
</dbReference>
<dbReference type="EMBL" id="CP036279">
    <property type="protein sequence ID" value="QDU62908.1"/>
    <property type="molecule type" value="Genomic_DNA"/>
</dbReference>
<dbReference type="Proteomes" id="UP000317093">
    <property type="component" value="Chromosome"/>
</dbReference>
<feature type="region of interest" description="Disordered" evidence="1">
    <location>
        <begin position="188"/>
        <end position="219"/>
    </location>
</feature>
<dbReference type="OrthoDB" id="278219at2"/>
<keyword evidence="3" id="KW-0966">Cell projection</keyword>
<evidence type="ECO:0000256" key="1">
    <source>
        <dbReference type="SAM" id="MobiDB-lite"/>
    </source>
</evidence>
<dbReference type="AlphaFoldDB" id="A0A518B7F8"/>
<proteinExistence type="predicted"/>
<dbReference type="KEGG" id="knv:Pan216_37810"/>
<dbReference type="Gene3D" id="2.30.330.10">
    <property type="entry name" value="SpoA-like"/>
    <property type="match status" value="1"/>
</dbReference>
<evidence type="ECO:0000259" key="2">
    <source>
        <dbReference type="Pfam" id="PF01052"/>
    </source>
</evidence>
<evidence type="ECO:0000313" key="3">
    <source>
        <dbReference type="EMBL" id="QDU62908.1"/>
    </source>
</evidence>
<dbReference type="SUPFAM" id="SSF101801">
    <property type="entry name" value="Surface presentation of antigens (SPOA)"/>
    <property type="match status" value="1"/>
</dbReference>
<gene>
    <name evidence="3" type="ORF">Pan216_37810</name>
</gene>
<protein>
    <submittedName>
        <fullName evidence="3">Flagellar motor switch protein</fullName>
    </submittedName>
</protein>
<accession>A0A518B7F8</accession>
<keyword evidence="4" id="KW-1185">Reference proteome</keyword>
<evidence type="ECO:0000313" key="4">
    <source>
        <dbReference type="Proteomes" id="UP000317093"/>
    </source>
</evidence>
<feature type="compositionally biased region" description="Low complexity" evidence="1">
    <location>
        <begin position="189"/>
        <end position="218"/>
    </location>
</feature>
<dbReference type="InterPro" id="IPR036429">
    <property type="entry name" value="SpoA-like_sf"/>
</dbReference>
<dbReference type="Pfam" id="PF01052">
    <property type="entry name" value="FliMN_C"/>
    <property type="match status" value="1"/>
</dbReference>
<keyword evidence="3" id="KW-0969">Cilium</keyword>
<sequence length="319" mass="34125">MAEGNDPNFEAALTETGNALAFSLGFPFGDHVGKDDLEFAVQGVEKAEPGKTPADLPKTGALLVHRGKLTPPCQETFRFGWFLANTTTEIIKTQAGSDEALGEKLTSLAGELADVIATDKYTLEESTGTASQDLFGDYLGGELPPETMWLKFEMTGLDDAHTIYLSYPWCVLERMFLPTEVLEARTKEAPSAAATPQAASPPVAATPAPAIPASAATPLPLPQHSSVDMDRIARVLKTQVPLIVTLASQDVAADKLLDLGPGAIIEFEQSCEKPLQFSANNLPIGFGEPVKIGDHFGLKITQIVPPAQRVRILGGKWKF</sequence>
<reference evidence="3 4" key="1">
    <citation type="submission" date="2019-02" db="EMBL/GenBank/DDBJ databases">
        <title>Deep-cultivation of Planctomycetes and their phenomic and genomic characterization uncovers novel biology.</title>
        <authorList>
            <person name="Wiegand S."/>
            <person name="Jogler M."/>
            <person name="Boedeker C."/>
            <person name="Pinto D."/>
            <person name="Vollmers J."/>
            <person name="Rivas-Marin E."/>
            <person name="Kohn T."/>
            <person name="Peeters S.H."/>
            <person name="Heuer A."/>
            <person name="Rast P."/>
            <person name="Oberbeckmann S."/>
            <person name="Bunk B."/>
            <person name="Jeske O."/>
            <person name="Meyerdierks A."/>
            <person name="Storesund J.E."/>
            <person name="Kallscheuer N."/>
            <person name="Luecker S."/>
            <person name="Lage O.M."/>
            <person name="Pohl T."/>
            <person name="Merkel B.J."/>
            <person name="Hornburger P."/>
            <person name="Mueller R.-W."/>
            <person name="Bruemmer F."/>
            <person name="Labrenz M."/>
            <person name="Spormann A.M."/>
            <person name="Op den Camp H."/>
            <person name="Overmann J."/>
            <person name="Amann R."/>
            <person name="Jetten M.S.M."/>
            <person name="Mascher T."/>
            <person name="Medema M.H."/>
            <person name="Devos D.P."/>
            <person name="Kaster A.-K."/>
            <person name="Ovreas L."/>
            <person name="Rohde M."/>
            <person name="Galperin M.Y."/>
            <person name="Jogler C."/>
        </authorList>
    </citation>
    <scope>NUCLEOTIDE SEQUENCE [LARGE SCALE GENOMIC DNA]</scope>
    <source>
        <strain evidence="3 4">Pan216</strain>
    </source>
</reference>
<organism evidence="3 4">
    <name type="scientific">Kolteria novifilia</name>
    <dbReference type="NCBI Taxonomy" id="2527975"/>
    <lineage>
        <taxon>Bacteria</taxon>
        <taxon>Pseudomonadati</taxon>
        <taxon>Planctomycetota</taxon>
        <taxon>Planctomycetia</taxon>
        <taxon>Kolteriales</taxon>
        <taxon>Kolteriaceae</taxon>
        <taxon>Kolteria</taxon>
    </lineage>
</organism>
<name>A0A518B7F8_9BACT</name>
<keyword evidence="3" id="KW-0282">Flagellum</keyword>
<dbReference type="InterPro" id="IPR001543">
    <property type="entry name" value="FliN-like_C"/>
</dbReference>
<feature type="domain" description="Flagellar motor switch protein FliN-like C-terminal" evidence="2">
    <location>
        <begin position="234"/>
        <end position="304"/>
    </location>
</feature>